<evidence type="ECO:0000256" key="3">
    <source>
        <dbReference type="ARBA" id="ARBA00023002"/>
    </source>
</evidence>
<keyword evidence="5" id="KW-0676">Redox-active center</keyword>
<keyword evidence="2" id="KW-0732">Signal</keyword>
<dbReference type="PANTHER" id="PTHR13887">
    <property type="entry name" value="GLUTATHIONE S-TRANSFERASE KAPPA"/>
    <property type="match status" value="1"/>
</dbReference>
<reference evidence="7" key="1">
    <citation type="submission" date="2018-05" db="EMBL/GenBank/DDBJ databases">
        <authorList>
            <person name="Lanie J.A."/>
            <person name="Ng W.-L."/>
            <person name="Kazmierczak K.M."/>
            <person name="Andrzejewski T.M."/>
            <person name="Davidsen T.M."/>
            <person name="Wayne K.J."/>
            <person name="Tettelin H."/>
            <person name="Glass J.I."/>
            <person name="Rusch D."/>
            <person name="Podicherti R."/>
            <person name="Tsui H.-C.T."/>
            <person name="Winkler M.E."/>
        </authorList>
    </citation>
    <scope>NUCLEOTIDE SEQUENCE</scope>
</reference>
<dbReference type="AlphaFoldDB" id="A0A381R7Q8"/>
<keyword evidence="4" id="KW-1015">Disulfide bond</keyword>
<dbReference type="SUPFAM" id="SSF109998">
    <property type="entry name" value="Triger factor/SurA peptide-binding domain-like"/>
    <property type="match status" value="1"/>
</dbReference>
<proteinExistence type="inferred from homology"/>
<dbReference type="Gene3D" id="1.10.4030.10">
    <property type="entry name" value="Porin chaperone SurA, peptide-binding domain"/>
    <property type="match status" value="1"/>
</dbReference>
<evidence type="ECO:0000256" key="5">
    <source>
        <dbReference type="ARBA" id="ARBA00023284"/>
    </source>
</evidence>
<protein>
    <recommendedName>
        <fullName evidence="6">Thioredoxin domain-containing protein</fullName>
    </recommendedName>
</protein>
<dbReference type="PANTHER" id="PTHR13887:SF14">
    <property type="entry name" value="DISULFIDE BOND FORMATION PROTEIN D"/>
    <property type="match status" value="1"/>
</dbReference>
<name>A0A381R7Q8_9ZZZZ</name>
<evidence type="ECO:0000256" key="4">
    <source>
        <dbReference type="ARBA" id="ARBA00023157"/>
    </source>
</evidence>
<evidence type="ECO:0000256" key="1">
    <source>
        <dbReference type="ARBA" id="ARBA00005791"/>
    </source>
</evidence>
<feature type="domain" description="Thioredoxin" evidence="6">
    <location>
        <begin position="165"/>
        <end position="343"/>
    </location>
</feature>
<dbReference type="EMBL" id="UINC01001739">
    <property type="protein sequence ID" value="SUZ87776.1"/>
    <property type="molecule type" value="Genomic_DNA"/>
</dbReference>
<dbReference type="GO" id="GO:0016491">
    <property type="term" value="F:oxidoreductase activity"/>
    <property type="evidence" value="ECO:0007669"/>
    <property type="project" value="UniProtKB-KW"/>
</dbReference>
<dbReference type="SUPFAM" id="SSF52833">
    <property type="entry name" value="Thioredoxin-like"/>
    <property type="match status" value="1"/>
</dbReference>
<dbReference type="Pfam" id="PF13462">
    <property type="entry name" value="Thioredoxin_4"/>
    <property type="match status" value="1"/>
</dbReference>
<evidence type="ECO:0000256" key="2">
    <source>
        <dbReference type="ARBA" id="ARBA00022729"/>
    </source>
</evidence>
<dbReference type="InterPro" id="IPR036249">
    <property type="entry name" value="Thioredoxin-like_sf"/>
</dbReference>
<feature type="non-terminal residue" evidence="7">
    <location>
        <position position="1"/>
    </location>
</feature>
<dbReference type="PROSITE" id="PS51352">
    <property type="entry name" value="THIOREDOXIN_2"/>
    <property type="match status" value="1"/>
</dbReference>
<organism evidence="7">
    <name type="scientific">marine metagenome</name>
    <dbReference type="NCBI Taxonomy" id="408172"/>
    <lineage>
        <taxon>unclassified sequences</taxon>
        <taxon>metagenomes</taxon>
        <taxon>ecological metagenomes</taxon>
    </lineage>
</organism>
<keyword evidence="3" id="KW-0560">Oxidoreductase</keyword>
<dbReference type="Gene3D" id="3.40.30.10">
    <property type="entry name" value="Glutaredoxin"/>
    <property type="match status" value="1"/>
</dbReference>
<evidence type="ECO:0000313" key="7">
    <source>
        <dbReference type="EMBL" id="SUZ87776.1"/>
    </source>
</evidence>
<comment type="similarity">
    <text evidence="1">Belongs to the thioredoxin family. DsbA subfamily.</text>
</comment>
<dbReference type="InterPro" id="IPR012336">
    <property type="entry name" value="Thioredoxin-like_fold"/>
</dbReference>
<dbReference type="InterPro" id="IPR027304">
    <property type="entry name" value="Trigger_fact/SurA_dom_sf"/>
</dbReference>
<evidence type="ECO:0000259" key="6">
    <source>
        <dbReference type="PROSITE" id="PS51352"/>
    </source>
</evidence>
<accession>A0A381R7Q8</accession>
<sequence>VTVNYKVFWSCLVLIGLSIPLARHQMSGQQSEVVARVGDHDITLEDVERKWRELDVGSFMRNSQERYDSLRQFLELEIADRVLEIEAEDRGLSVDTLLQQEFSNLMQPITDQQIASTYTQLQSQMQGRSLNEMREPIRNFLLQRRQTEARGTLVKDITARLNLSISTMLDAPRQQVSVADNDPVKGSTGAPVEIVEFSDFQCPFCGRVGPVLEQVAATFGDQVRIVFKDYPLPTHQQAFKAAEAAQCARMQGKFWEYHDTLFANQSALAVDDLKQYAVQQDLDAETFNACLDSGEMAPLVQQDMTEGNSYGVSSTPAIFVNGRLISGAQPFEVFDQMIREELATQ</sequence>
<gene>
    <name evidence="7" type="ORF">METZ01_LOCUS40630</name>
</gene>
<dbReference type="InterPro" id="IPR013766">
    <property type="entry name" value="Thioredoxin_domain"/>
</dbReference>